<feature type="transmembrane region" description="Helical" evidence="1">
    <location>
        <begin position="79"/>
        <end position="100"/>
    </location>
</feature>
<feature type="transmembrane region" description="Helical" evidence="1">
    <location>
        <begin position="41"/>
        <end position="64"/>
    </location>
</feature>
<dbReference type="KEGG" id="mdx:BTO20_28020"/>
<dbReference type="EMBL" id="CP020809">
    <property type="protein sequence ID" value="ART71882.1"/>
    <property type="molecule type" value="Genomic_DNA"/>
</dbReference>
<gene>
    <name evidence="2" type="ORF">BTO20_28020</name>
</gene>
<evidence type="ECO:0000256" key="1">
    <source>
        <dbReference type="SAM" id="Phobius"/>
    </source>
</evidence>
<sequence length="208" mass="23053">MIGITISPLLIVASLLVPLFGGSTVRTTFDGSGTTLRPGRWFCIFCYVGMVSFIVSGLLFVRFAPTGALDIPISRGMRIFSPMLIAPAVVISILGVVNAWRRGGIGYVKLTPAGIDVANIVATKYVEWADIVEIDDSTETKRTRKAIVLRLCDDAEEIIDGADIYVPRGTALYWMVRHYWRHPSDRGELTDSRAVDRLRSEDFDVEVR</sequence>
<proteinExistence type="predicted"/>
<protein>
    <submittedName>
        <fullName evidence="2">Uncharacterized protein</fullName>
    </submittedName>
</protein>
<keyword evidence="1" id="KW-0812">Transmembrane</keyword>
<organism evidence="2 3">
    <name type="scientific">Mycobacterium dioxanotrophicus</name>
    <dbReference type="NCBI Taxonomy" id="482462"/>
    <lineage>
        <taxon>Bacteria</taxon>
        <taxon>Bacillati</taxon>
        <taxon>Actinomycetota</taxon>
        <taxon>Actinomycetes</taxon>
        <taxon>Mycobacteriales</taxon>
        <taxon>Mycobacteriaceae</taxon>
        <taxon>Mycobacterium</taxon>
    </lineage>
</organism>
<dbReference type="AlphaFoldDB" id="A0A1Y0C9V0"/>
<keyword evidence="3" id="KW-1185">Reference proteome</keyword>
<accession>A0A1Y0C9V0</accession>
<dbReference type="OrthoDB" id="4376447at2"/>
<evidence type="ECO:0000313" key="2">
    <source>
        <dbReference type="EMBL" id="ART71882.1"/>
    </source>
</evidence>
<name>A0A1Y0C9V0_9MYCO</name>
<evidence type="ECO:0000313" key="3">
    <source>
        <dbReference type="Proteomes" id="UP000195331"/>
    </source>
</evidence>
<dbReference type="Proteomes" id="UP000195331">
    <property type="component" value="Chromosome"/>
</dbReference>
<keyword evidence="1" id="KW-1133">Transmembrane helix</keyword>
<keyword evidence="1" id="KW-0472">Membrane</keyword>
<feature type="transmembrane region" description="Helical" evidence="1">
    <location>
        <begin position="6"/>
        <end position="29"/>
    </location>
</feature>
<reference evidence="2 3" key="1">
    <citation type="submission" date="2017-04" db="EMBL/GenBank/DDBJ databases">
        <title>Whole Genome Sequence of 1,4-Dioxane Degrading Bacterium Mycobacterium dioxanotrophicus PH-06.</title>
        <authorList>
            <person name="He Y."/>
        </authorList>
    </citation>
    <scope>NUCLEOTIDE SEQUENCE [LARGE SCALE GENOMIC DNA]</scope>
    <source>
        <strain evidence="2 3">PH-06</strain>
    </source>
</reference>
<dbReference type="RefSeq" id="WP_087079233.1">
    <property type="nucleotide sequence ID" value="NZ_CP020809.1"/>
</dbReference>